<evidence type="ECO:0000256" key="3">
    <source>
        <dbReference type="ARBA" id="ARBA00022989"/>
    </source>
</evidence>
<dbReference type="InterPro" id="IPR022764">
    <property type="entry name" value="Peptidase_S54_rhomboid_dom"/>
</dbReference>
<evidence type="ECO:0000256" key="2">
    <source>
        <dbReference type="ARBA" id="ARBA00022692"/>
    </source>
</evidence>
<feature type="repeat" description="WD" evidence="5">
    <location>
        <begin position="186"/>
        <end position="228"/>
    </location>
</feature>
<comment type="caution">
    <text evidence="9">The sequence shown here is derived from an EMBL/GenBank/DDBJ whole genome shotgun (WGS) entry which is preliminary data.</text>
</comment>
<dbReference type="Proteomes" id="UP001159428">
    <property type="component" value="Unassembled WGS sequence"/>
</dbReference>
<dbReference type="InterPro" id="IPR036322">
    <property type="entry name" value="WD40_repeat_dom_sf"/>
</dbReference>
<dbReference type="Pfam" id="PF01694">
    <property type="entry name" value="Rhomboid"/>
    <property type="match status" value="1"/>
</dbReference>
<feature type="transmembrane region" description="Helical" evidence="7">
    <location>
        <begin position="599"/>
        <end position="617"/>
    </location>
</feature>
<evidence type="ECO:0000256" key="5">
    <source>
        <dbReference type="PROSITE-ProRule" id="PRU00221"/>
    </source>
</evidence>
<keyword evidence="10" id="KW-1185">Reference proteome</keyword>
<evidence type="ECO:0000259" key="8">
    <source>
        <dbReference type="Pfam" id="PF01694"/>
    </source>
</evidence>
<feature type="region of interest" description="Disordered" evidence="6">
    <location>
        <begin position="341"/>
        <end position="365"/>
    </location>
</feature>
<evidence type="ECO:0000256" key="4">
    <source>
        <dbReference type="ARBA" id="ARBA00023136"/>
    </source>
</evidence>
<feature type="transmembrane region" description="Helical" evidence="7">
    <location>
        <begin position="659"/>
        <end position="675"/>
    </location>
</feature>
<keyword evidence="2 7" id="KW-0812">Transmembrane</keyword>
<dbReference type="Gene3D" id="2.130.10.10">
    <property type="entry name" value="YVTN repeat-like/Quinoprotein amine dehydrogenase"/>
    <property type="match status" value="2"/>
</dbReference>
<dbReference type="PROSITE" id="PS50082">
    <property type="entry name" value="WD_REPEATS_2"/>
    <property type="match status" value="2"/>
</dbReference>
<dbReference type="EMBL" id="CALNXJ010000033">
    <property type="protein sequence ID" value="CAH3140111.1"/>
    <property type="molecule type" value="Genomic_DNA"/>
</dbReference>
<dbReference type="SMART" id="SM00320">
    <property type="entry name" value="WD40"/>
    <property type="match status" value="6"/>
</dbReference>
<name>A0AAU9X854_9CNID</name>
<evidence type="ECO:0000256" key="1">
    <source>
        <dbReference type="ARBA" id="ARBA00004141"/>
    </source>
</evidence>
<feature type="transmembrane region" description="Helical" evidence="7">
    <location>
        <begin position="681"/>
        <end position="701"/>
    </location>
</feature>
<comment type="subcellular location">
    <subcellularLocation>
        <location evidence="1">Membrane</location>
        <topology evidence="1">Multi-pass membrane protein</topology>
    </subcellularLocation>
</comment>
<evidence type="ECO:0000313" key="9">
    <source>
        <dbReference type="EMBL" id="CAH3140111.1"/>
    </source>
</evidence>
<evidence type="ECO:0000313" key="10">
    <source>
        <dbReference type="Proteomes" id="UP001159428"/>
    </source>
</evidence>
<proteinExistence type="predicted"/>
<feature type="repeat" description="WD" evidence="5">
    <location>
        <begin position="126"/>
        <end position="167"/>
    </location>
</feature>
<dbReference type="PANTHER" id="PTHR47822:SF3">
    <property type="entry name" value="ANAPHASE-PROMOTING COMPLEX SUBUNIT 4-LIKE WD40 DOMAIN-CONTAINING PROTEIN"/>
    <property type="match status" value="1"/>
</dbReference>
<dbReference type="PROSITE" id="PS50294">
    <property type="entry name" value="WD_REPEATS_REGION"/>
    <property type="match status" value="1"/>
</dbReference>
<dbReference type="GO" id="GO:0016020">
    <property type="term" value="C:membrane"/>
    <property type="evidence" value="ECO:0007669"/>
    <property type="project" value="UniProtKB-SubCell"/>
</dbReference>
<keyword evidence="4 7" id="KW-0472">Membrane</keyword>
<dbReference type="SUPFAM" id="SSF144091">
    <property type="entry name" value="Rhomboid-like"/>
    <property type="match status" value="1"/>
</dbReference>
<dbReference type="InterPro" id="IPR001680">
    <property type="entry name" value="WD40_rpt"/>
</dbReference>
<reference evidence="9 10" key="1">
    <citation type="submission" date="2022-05" db="EMBL/GenBank/DDBJ databases">
        <authorList>
            <consortium name="Genoscope - CEA"/>
            <person name="William W."/>
        </authorList>
    </citation>
    <scope>NUCLEOTIDE SEQUENCE [LARGE SCALE GENOMIC DNA]</scope>
</reference>
<dbReference type="InterPro" id="IPR015943">
    <property type="entry name" value="WD40/YVTN_repeat-like_dom_sf"/>
</dbReference>
<feature type="transmembrane region" description="Helical" evidence="7">
    <location>
        <begin position="708"/>
        <end position="732"/>
    </location>
</feature>
<feature type="domain" description="Peptidase S54 rhomboid" evidence="8">
    <location>
        <begin position="561"/>
        <end position="699"/>
    </location>
</feature>
<feature type="transmembrane region" description="Helical" evidence="7">
    <location>
        <begin position="629"/>
        <end position="647"/>
    </location>
</feature>
<feature type="transmembrane region" description="Helical" evidence="7">
    <location>
        <begin position="563"/>
        <end position="587"/>
    </location>
</feature>
<gene>
    <name evidence="9" type="ORF">PMEA_00018758</name>
</gene>
<keyword evidence="3 7" id="KW-1133">Transmembrane helix</keyword>
<dbReference type="PANTHER" id="PTHR47822">
    <property type="entry name" value="CARBOHYDRATE BINDING DOMAIN CONTAINING PROTEIN"/>
    <property type="match status" value="1"/>
</dbReference>
<dbReference type="Pfam" id="PF00400">
    <property type="entry name" value="WD40"/>
    <property type="match status" value="3"/>
</dbReference>
<sequence length="755" mass="84014">MSSSTRRRLEEALNAGKDIAKSISSDSVTNGDNSLVQVDFDDVMGVYSVKFSPKQQYLVVGCGNGAIQVYECNTGRRKLLKHGSLHGLPTTSVKFFPFKDNELITAGADGMMTCWDLETWNSFKKIEEPHNEISALDFSHDGRIFATAGKDKDIRVYDSSTLKLKRTFGGTGHLDETEEEDIFAPGVGHGRKVFAVKFHPFNDNVFLTGGWDRCLKVWDVRVDQVVRSIHGPYICGDGIDMWEDSILTASWVARNALQVWDYGSGELIESIPFPCQLEHGEFLYVARFCSSYDLIAAGGSGTNDLKIINRSENKVIASVEGEGKPIQALDVSLDGTQLVIGSTGDKTTTEEYESTDTSRPNVERPQPKAVTRFRPYFTFAVSLTQLLPFTFRGNVTVTHSERPNPLIGPPGAQLISLGALYPPCIREDYAFNVYMVHALQLHVGEGGEKLGCCEVEEVNAAGTTTKGECSILSNNKATWREVRCSQRSSPQSAVKHILRPCCKEDGQCTLISPQHCWFMNGRVHLHFDHCTQVDCLRQLCILGSDIAADNYVTQFAPRRGNQWWRFVTSLYLHHGILDYLLITFIQIRLCWGQENVMGWLRMTMVYHTAGVGGQLIGSLFTKHDSPQAGAGPAVGGITGLALVEHVIRRRTIKNPGRRLTFLIGSLFALIFLGTLPQVNSFSLLTGLPYGCLSALVFWSRIVFPRKFVLCQFIVMFTIVMIFLFSLALFYGLQQISLSSFMRFVNCIPYARGLCD</sequence>
<dbReference type="GO" id="GO:0004252">
    <property type="term" value="F:serine-type endopeptidase activity"/>
    <property type="evidence" value="ECO:0007669"/>
    <property type="project" value="InterPro"/>
</dbReference>
<keyword evidence="5" id="KW-0853">WD repeat</keyword>
<accession>A0AAU9X854</accession>
<dbReference type="InterPro" id="IPR035952">
    <property type="entry name" value="Rhomboid-like_sf"/>
</dbReference>
<evidence type="ECO:0000256" key="7">
    <source>
        <dbReference type="SAM" id="Phobius"/>
    </source>
</evidence>
<dbReference type="Gene3D" id="1.20.1540.10">
    <property type="entry name" value="Rhomboid-like"/>
    <property type="match status" value="1"/>
</dbReference>
<protein>
    <recommendedName>
        <fullName evidence="8">Peptidase S54 rhomboid domain-containing protein</fullName>
    </recommendedName>
</protein>
<dbReference type="SUPFAM" id="SSF50978">
    <property type="entry name" value="WD40 repeat-like"/>
    <property type="match status" value="1"/>
</dbReference>
<evidence type="ECO:0000256" key="6">
    <source>
        <dbReference type="SAM" id="MobiDB-lite"/>
    </source>
</evidence>
<organism evidence="9 10">
    <name type="scientific">Pocillopora meandrina</name>
    <dbReference type="NCBI Taxonomy" id="46732"/>
    <lineage>
        <taxon>Eukaryota</taxon>
        <taxon>Metazoa</taxon>
        <taxon>Cnidaria</taxon>
        <taxon>Anthozoa</taxon>
        <taxon>Hexacorallia</taxon>
        <taxon>Scleractinia</taxon>
        <taxon>Astrocoeniina</taxon>
        <taxon>Pocilloporidae</taxon>
        <taxon>Pocillopora</taxon>
    </lineage>
</organism>
<dbReference type="AlphaFoldDB" id="A0AAU9X854"/>